<dbReference type="Proteomes" id="UP000294567">
    <property type="component" value="Unassembled WGS sequence"/>
</dbReference>
<dbReference type="EMBL" id="SMAE01000011">
    <property type="protein sequence ID" value="TCS87445.1"/>
    <property type="molecule type" value="Genomic_DNA"/>
</dbReference>
<gene>
    <name evidence="1" type="ORF">EDD65_1117</name>
</gene>
<protein>
    <recommendedName>
        <fullName evidence="3">SmpA/OmlA family protein</fullName>
    </recommendedName>
</protein>
<keyword evidence="2" id="KW-1185">Reference proteome</keyword>
<evidence type="ECO:0000313" key="1">
    <source>
        <dbReference type="EMBL" id="TCS87445.1"/>
    </source>
</evidence>
<sequence length="105" mass="12534">MLISFGLVVYNEAESKFNYEKWIGKQDKRVWMVDDLLEKHKILNMSKDDIIKLLGKPSDTQYFKEVDNIVYYLGAERGLVRIDSEWLVIWFDEKDIAIDIKIMRD</sequence>
<proteinExistence type="predicted"/>
<reference evidence="1 2" key="1">
    <citation type="submission" date="2019-03" db="EMBL/GenBank/DDBJ databases">
        <title>Genomic Encyclopedia of Type Strains, Phase IV (KMG-IV): sequencing the most valuable type-strain genomes for metagenomic binning, comparative biology and taxonomic classification.</title>
        <authorList>
            <person name="Goeker M."/>
        </authorList>
    </citation>
    <scope>NUCLEOTIDE SEQUENCE [LARGE SCALE GENOMIC DNA]</scope>
    <source>
        <strain evidence="1 2">DSM 26752</strain>
    </source>
</reference>
<evidence type="ECO:0000313" key="2">
    <source>
        <dbReference type="Proteomes" id="UP000294567"/>
    </source>
</evidence>
<dbReference type="AlphaFoldDB" id="A0A4R3KUG5"/>
<organism evidence="1 2">
    <name type="scientific">Keratinibaculum paraultunense</name>
    <dbReference type="NCBI Taxonomy" id="1278232"/>
    <lineage>
        <taxon>Bacteria</taxon>
        <taxon>Bacillati</taxon>
        <taxon>Bacillota</taxon>
        <taxon>Tissierellia</taxon>
        <taxon>Tissierellales</taxon>
        <taxon>Tepidimicrobiaceae</taxon>
        <taxon>Keratinibaculum</taxon>
    </lineage>
</organism>
<accession>A0A4R3KUG5</accession>
<name>A0A4R3KUG5_9FIRM</name>
<comment type="caution">
    <text evidence="1">The sequence shown here is derived from an EMBL/GenBank/DDBJ whole genome shotgun (WGS) entry which is preliminary data.</text>
</comment>
<evidence type="ECO:0008006" key="3">
    <source>
        <dbReference type="Google" id="ProtNLM"/>
    </source>
</evidence>